<sequence>MSIKPKILIIEEGFLRKDIEFYLNSVDFEAKLISLNPNIQIKSNKYLDKILNIYNRVVKKNIYYFEEKSIKYKNRFYLNQIKKEIEFLNFDYILLIVPYHYSSQVINYLSKHTNKIIGYSWDSINNKKEHQLIKFNNKISKLFCYDKNSINNFTKLNLIYTTNFYYPLEEIEIYKNTTRPVNKISYVGNLADRRDVVIEEILDNIEGKVEYDINIVKHDFKQSLLKDKYKFNYLEAGISLHDYMKITLNSEIILDIQLGWQNGFTFRIIEASYLKKKIITTNQFATELKFYHPDNIFIYNEETKHLLNDFSLKPYTEIDSSLIEYYRIDNWLKRILELE</sequence>
<dbReference type="OrthoDB" id="3251881at2"/>
<dbReference type="Proteomes" id="UP000199149">
    <property type="component" value="Unassembled WGS sequence"/>
</dbReference>
<evidence type="ECO:0000313" key="1">
    <source>
        <dbReference type="EMBL" id="SFM99795.1"/>
    </source>
</evidence>
<keyword evidence="2" id="KW-1185">Reference proteome</keyword>
<name>A0A1I4VF48_9FLAO</name>
<proteinExistence type="predicted"/>
<evidence type="ECO:0000313" key="2">
    <source>
        <dbReference type="Proteomes" id="UP000199149"/>
    </source>
</evidence>
<protein>
    <submittedName>
        <fullName evidence="1">Uncharacterized protein</fullName>
    </submittedName>
</protein>
<dbReference type="STRING" id="684065.SAMN05421738_105106"/>
<organism evidence="1 2">
    <name type="scientific">Algoriella xinjiangensis</name>
    <dbReference type="NCBI Taxonomy" id="684065"/>
    <lineage>
        <taxon>Bacteria</taxon>
        <taxon>Pseudomonadati</taxon>
        <taxon>Bacteroidota</taxon>
        <taxon>Flavobacteriia</taxon>
        <taxon>Flavobacteriales</taxon>
        <taxon>Weeksellaceae</taxon>
        <taxon>Algoriella</taxon>
    </lineage>
</organism>
<dbReference type="RefSeq" id="WP_092907497.1">
    <property type="nucleotide sequence ID" value="NZ_FOUZ01000005.1"/>
</dbReference>
<accession>A0A1I4VF48</accession>
<dbReference type="AlphaFoldDB" id="A0A1I4VF48"/>
<gene>
    <name evidence="1" type="ORF">SAMN05421738_105106</name>
</gene>
<reference evidence="2" key="1">
    <citation type="submission" date="2016-10" db="EMBL/GenBank/DDBJ databases">
        <authorList>
            <person name="Varghese N."/>
            <person name="Submissions S."/>
        </authorList>
    </citation>
    <scope>NUCLEOTIDE SEQUENCE [LARGE SCALE GENOMIC DNA]</scope>
    <source>
        <strain evidence="2">XJ109</strain>
    </source>
</reference>
<dbReference type="EMBL" id="FOUZ01000005">
    <property type="protein sequence ID" value="SFM99795.1"/>
    <property type="molecule type" value="Genomic_DNA"/>
</dbReference>